<evidence type="ECO:0000256" key="1">
    <source>
        <dbReference type="SAM" id="SignalP"/>
    </source>
</evidence>
<organism evidence="2 3">
    <name type="scientific">Trichlorobacter thiogenes</name>
    <dbReference type="NCBI Taxonomy" id="115783"/>
    <lineage>
        <taxon>Bacteria</taxon>
        <taxon>Pseudomonadati</taxon>
        <taxon>Thermodesulfobacteriota</taxon>
        <taxon>Desulfuromonadia</taxon>
        <taxon>Geobacterales</taxon>
        <taxon>Geobacteraceae</taxon>
        <taxon>Trichlorobacter</taxon>
    </lineage>
</organism>
<name>A0A1T4PC45_9BACT</name>
<reference evidence="3" key="1">
    <citation type="submission" date="2017-02" db="EMBL/GenBank/DDBJ databases">
        <authorList>
            <person name="Varghese N."/>
            <person name="Submissions S."/>
        </authorList>
    </citation>
    <scope>NUCLEOTIDE SEQUENCE [LARGE SCALE GENOMIC DNA]</scope>
    <source>
        <strain evidence="3">ATCC BAA-34</strain>
    </source>
</reference>
<dbReference type="Pfam" id="PF05573">
    <property type="entry name" value="NosL"/>
    <property type="match status" value="1"/>
</dbReference>
<keyword evidence="3" id="KW-1185">Reference proteome</keyword>
<dbReference type="RefSeq" id="WP_078790218.1">
    <property type="nucleotide sequence ID" value="NZ_FUWR01000009.1"/>
</dbReference>
<sequence length="159" mass="17631">MKRFSLLFSAIICLWLNVASALAAPAAPAPGPKDKCPVCGMFVHKYPAWTAAIRFSDGSHAWFDGAKDLFIYLNNLPRYAPTRKPAMISAMLVKDYYSLKLIDGKTAFYVIGSTVYGPMGHELVPLAKQTEAQEFLKDHGGKRIVRFHEITPALLKSLE</sequence>
<dbReference type="OrthoDB" id="982633at2"/>
<dbReference type="STRING" id="115783.SAMN02745119_01931"/>
<dbReference type="EMBL" id="FUWR01000009">
    <property type="protein sequence ID" value="SJZ89094.1"/>
    <property type="molecule type" value="Genomic_DNA"/>
</dbReference>
<gene>
    <name evidence="2" type="ORF">SAMN02745119_01931</name>
</gene>
<feature type="signal peptide" evidence="1">
    <location>
        <begin position="1"/>
        <end position="23"/>
    </location>
</feature>
<dbReference type="AlphaFoldDB" id="A0A1T4PC45"/>
<feature type="chain" id="PRO_5012142822" evidence="1">
    <location>
        <begin position="24"/>
        <end position="159"/>
    </location>
</feature>
<dbReference type="PANTHER" id="PTHR41247:SF1">
    <property type="entry name" value="HTH-TYPE TRANSCRIPTIONAL REPRESSOR YCNK"/>
    <property type="match status" value="1"/>
</dbReference>
<dbReference type="Gene3D" id="3.30.70.2050">
    <property type="match status" value="1"/>
</dbReference>
<protein>
    <submittedName>
        <fullName evidence="2">Nitrous oxide reductase accessory protein NosL</fullName>
    </submittedName>
</protein>
<proteinExistence type="predicted"/>
<accession>A0A1T4PC45</accession>
<dbReference type="PANTHER" id="PTHR41247">
    <property type="entry name" value="HTH-TYPE TRANSCRIPTIONAL REPRESSOR YCNK"/>
    <property type="match status" value="1"/>
</dbReference>
<keyword evidence="1" id="KW-0732">Signal</keyword>
<dbReference type="InterPro" id="IPR008719">
    <property type="entry name" value="N2O_reductase_NosL"/>
</dbReference>
<evidence type="ECO:0000313" key="3">
    <source>
        <dbReference type="Proteomes" id="UP000190102"/>
    </source>
</evidence>
<dbReference type="Proteomes" id="UP000190102">
    <property type="component" value="Unassembled WGS sequence"/>
</dbReference>
<dbReference type="SUPFAM" id="SSF160387">
    <property type="entry name" value="NosL/MerB-like"/>
    <property type="match status" value="1"/>
</dbReference>
<evidence type="ECO:0000313" key="2">
    <source>
        <dbReference type="EMBL" id="SJZ89094.1"/>
    </source>
</evidence>